<name>A0A8J9YCT8_9NEOP</name>
<sequence>MASLVDRAKRRVQLLIRYKPASRTRSPSTPLEENVLTSGMTDNDRLKRIRADVSQASMFGGNGGSYGGECGEGYGLGYVAGGGRLQQYAHFAPHQTWHHHAHHDTYGNHSC</sequence>
<dbReference type="EMBL" id="OV170223">
    <property type="protein sequence ID" value="CAH0723041.1"/>
    <property type="molecule type" value="Genomic_DNA"/>
</dbReference>
<evidence type="ECO:0000313" key="2">
    <source>
        <dbReference type="Proteomes" id="UP000838878"/>
    </source>
</evidence>
<reference evidence="1" key="1">
    <citation type="submission" date="2021-12" db="EMBL/GenBank/DDBJ databases">
        <authorList>
            <person name="Martin H S."/>
        </authorList>
    </citation>
    <scope>NUCLEOTIDE SEQUENCE</scope>
</reference>
<dbReference type="AlphaFoldDB" id="A0A8J9YCT8"/>
<feature type="non-terminal residue" evidence="1">
    <location>
        <position position="111"/>
    </location>
</feature>
<protein>
    <submittedName>
        <fullName evidence="1">Uncharacterized protein</fullName>
    </submittedName>
</protein>
<evidence type="ECO:0000313" key="1">
    <source>
        <dbReference type="EMBL" id="CAH0723041.1"/>
    </source>
</evidence>
<keyword evidence="2" id="KW-1185">Reference proteome</keyword>
<organism evidence="1 2">
    <name type="scientific">Brenthis ino</name>
    <name type="common">lesser marbled fritillary</name>
    <dbReference type="NCBI Taxonomy" id="405034"/>
    <lineage>
        <taxon>Eukaryota</taxon>
        <taxon>Metazoa</taxon>
        <taxon>Ecdysozoa</taxon>
        <taxon>Arthropoda</taxon>
        <taxon>Hexapoda</taxon>
        <taxon>Insecta</taxon>
        <taxon>Pterygota</taxon>
        <taxon>Neoptera</taxon>
        <taxon>Endopterygota</taxon>
        <taxon>Lepidoptera</taxon>
        <taxon>Glossata</taxon>
        <taxon>Ditrysia</taxon>
        <taxon>Papilionoidea</taxon>
        <taxon>Nymphalidae</taxon>
        <taxon>Heliconiinae</taxon>
        <taxon>Argynnini</taxon>
        <taxon>Brenthis</taxon>
    </lineage>
</organism>
<gene>
    <name evidence="1" type="ORF">BINO364_LOCUS8916</name>
</gene>
<accession>A0A8J9YCT8</accession>
<dbReference type="Proteomes" id="UP000838878">
    <property type="component" value="Chromosome 3"/>
</dbReference>
<proteinExistence type="predicted"/>